<dbReference type="PANTHER" id="PTHR33376:SF2">
    <property type="entry name" value="DICARBOXYLATE-BINDING PERIPLASMIC PROTEIN"/>
    <property type="match status" value="1"/>
</dbReference>
<dbReference type="Gene3D" id="3.40.190.170">
    <property type="entry name" value="Bacterial extracellular solute-binding protein, family 7"/>
    <property type="match status" value="1"/>
</dbReference>
<dbReference type="InterPro" id="IPR038404">
    <property type="entry name" value="TRAP_DctP_sf"/>
</dbReference>
<reference evidence="2" key="1">
    <citation type="submission" date="2020-12" db="EMBL/GenBank/DDBJ databases">
        <title>Taurinivorans muris gen. nov., sp. nov., fundamental and realized metabolic niche of a ubiquitous sulfidogenic bacterium in the murine intestine.</title>
        <authorList>
            <person name="Ye H."/>
            <person name="Hanson B.T."/>
            <person name="Loy A."/>
        </authorList>
    </citation>
    <scope>NUCLEOTIDE SEQUENCE</scope>
    <source>
        <strain evidence="2">LT0009</strain>
    </source>
</reference>
<evidence type="ECO:0000313" key="3">
    <source>
        <dbReference type="Proteomes" id="UP001058120"/>
    </source>
</evidence>
<dbReference type="Pfam" id="PF03480">
    <property type="entry name" value="DctP"/>
    <property type="match status" value="1"/>
</dbReference>
<name>A0ABY5XZU0_9BACT</name>
<proteinExistence type="predicted"/>
<keyword evidence="3" id="KW-1185">Reference proteome</keyword>
<protein>
    <submittedName>
        <fullName evidence="2">TRAP transporter substrate-binding protein</fullName>
    </submittedName>
</protein>
<evidence type="ECO:0000313" key="2">
    <source>
        <dbReference type="EMBL" id="UWX05429.1"/>
    </source>
</evidence>
<keyword evidence="1" id="KW-0732">Signal</keyword>
<dbReference type="CDD" id="cd13603">
    <property type="entry name" value="PBP2_TRAP_Siap_TeaA_like"/>
    <property type="match status" value="1"/>
</dbReference>
<gene>
    <name evidence="2" type="ORF">JBF11_08250</name>
</gene>
<organism evidence="2 3">
    <name type="scientific">Taurinivorans muris</name>
    <dbReference type="NCBI Taxonomy" id="2787751"/>
    <lineage>
        <taxon>Bacteria</taxon>
        <taxon>Pseudomonadati</taxon>
        <taxon>Thermodesulfobacteriota</taxon>
        <taxon>Desulfovibrionia</taxon>
        <taxon>Desulfovibrionales</taxon>
        <taxon>Desulfovibrionaceae</taxon>
        <taxon>Taurinivorans</taxon>
    </lineage>
</organism>
<dbReference type="PANTHER" id="PTHR33376">
    <property type="match status" value="1"/>
</dbReference>
<dbReference type="NCBIfam" id="NF037995">
    <property type="entry name" value="TRAP_S1"/>
    <property type="match status" value="1"/>
</dbReference>
<accession>A0ABY5XZU0</accession>
<dbReference type="InterPro" id="IPR018389">
    <property type="entry name" value="DctP_fam"/>
</dbReference>
<dbReference type="Proteomes" id="UP001058120">
    <property type="component" value="Chromosome"/>
</dbReference>
<dbReference type="EMBL" id="CP065938">
    <property type="protein sequence ID" value="UWX05429.1"/>
    <property type="molecule type" value="Genomic_DNA"/>
</dbReference>
<sequence length="201" mass="23182">MAKSLEKQGIIGLGYIDIGYKHIFSNRPVRSLEDAKDLKIRSTHSKAHIAVLQALGMNPTPIAWGEVYTTLQQGTVDGIDIDLNLAYFNKFHEITKYVTLSGTVYTPHLVLFSKRAWDKLNPEQQGWIMESFKVMQDFERKTNRANEEKIIAEMKKMGVEVIELPPEERARWVEATKSVYEKFADQVNQEQLKRVQELVQQ</sequence>
<evidence type="ECO:0000256" key="1">
    <source>
        <dbReference type="ARBA" id="ARBA00022729"/>
    </source>
</evidence>